<comment type="caution">
    <text evidence="1">The sequence shown here is derived from an EMBL/GenBank/DDBJ whole genome shotgun (WGS) entry which is preliminary data.</text>
</comment>
<organism evidence="1 2">
    <name type="scientific">Paenibacillus terricola</name>
    <dbReference type="NCBI Taxonomy" id="2763503"/>
    <lineage>
        <taxon>Bacteria</taxon>
        <taxon>Bacillati</taxon>
        <taxon>Bacillota</taxon>
        <taxon>Bacilli</taxon>
        <taxon>Bacillales</taxon>
        <taxon>Paenibacillaceae</taxon>
        <taxon>Paenibacillus</taxon>
    </lineage>
</organism>
<name>A0ABR8MWE5_9BACL</name>
<evidence type="ECO:0000313" key="2">
    <source>
        <dbReference type="Proteomes" id="UP000609346"/>
    </source>
</evidence>
<gene>
    <name evidence="1" type="ORF">H8B09_11075</name>
</gene>
<evidence type="ECO:0000313" key="1">
    <source>
        <dbReference type="EMBL" id="MBD3919297.1"/>
    </source>
</evidence>
<keyword evidence="2" id="KW-1185">Reference proteome</keyword>
<dbReference type="Gene3D" id="3.40.30.10">
    <property type="entry name" value="Glutaredoxin"/>
    <property type="match status" value="1"/>
</dbReference>
<proteinExistence type="predicted"/>
<reference evidence="1 2" key="1">
    <citation type="submission" date="2020-09" db="EMBL/GenBank/DDBJ databases">
        <title>Paenibacillus sp. strain PR3 16S rRNA gene Genome sequencing and assembly.</title>
        <authorList>
            <person name="Kim J."/>
        </authorList>
    </citation>
    <scope>NUCLEOTIDE SEQUENCE [LARGE SCALE GENOMIC DNA]</scope>
    <source>
        <strain evidence="1 2">PR3</strain>
    </source>
</reference>
<dbReference type="Proteomes" id="UP000609346">
    <property type="component" value="Unassembled WGS sequence"/>
</dbReference>
<accession>A0ABR8MWE5</accession>
<dbReference type="RefSeq" id="WP_191203553.1">
    <property type="nucleotide sequence ID" value="NZ_JACXZA010000002.1"/>
</dbReference>
<dbReference type="SUPFAM" id="SSF52833">
    <property type="entry name" value="Thioredoxin-like"/>
    <property type="match status" value="1"/>
</dbReference>
<protein>
    <recommendedName>
        <fullName evidence="3">Thioredoxin domain-containing protein</fullName>
    </recommendedName>
</protein>
<dbReference type="EMBL" id="JACXZA010000002">
    <property type="protein sequence ID" value="MBD3919297.1"/>
    <property type="molecule type" value="Genomic_DNA"/>
</dbReference>
<sequence>MSLEKLKSKFMEAYGGRKTEFTPFDENERFPYEKLSPTPKLESTSIFYFISMTCSTCMRLIPELARFNGNHRFILVTDGDLEETEDMREYFGFDFPIYSFLEDYDDHFNVPVTPFVYVVNTDGQVLEYGNGEQLDQIAQALNSEGDRNA</sequence>
<evidence type="ECO:0008006" key="3">
    <source>
        <dbReference type="Google" id="ProtNLM"/>
    </source>
</evidence>
<dbReference type="InterPro" id="IPR036249">
    <property type="entry name" value="Thioredoxin-like_sf"/>
</dbReference>